<organism evidence="2 3">
    <name type="scientific">Actinokineospora guangxiensis</name>
    <dbReference type="NCBI Taxonomy" id="1490288"/>
    <lineage>
        <taxon>Bacteria</taxon>
        <taxon>Bacillati</taxon>
        <taxon>Actinomycetota</taxon>
        <taxon>Actinomycetes</taxon>
        <taxon>Pseudonocardiales</taxon>
        <taxon>Pseudonocardiaceae</taxon>
        <taxon>Actinokineospora</taxon>
    </lineage>
</organism>
<evidence type="ECO:0000313" key="3">
    <source>
        <dbReference type="Proteomes" id="UP001596157"/>
    </source>
</evidence>
<dbReference type="Pfam" id="PF04029">
    <property type="entry name" value="2-ph_phosp"/>
    <property type="match status" value="1"/>
</dbReference>
<dbReference type="InterPro" id="IPR036702">
    <property type="entry name" value="ComB-like_sf"/>
</dbReference>
<dbReference type="Proteomes" id="UP001596157">
    <property type="component" value="Unassembled WGS sequence"/>
</dbReference>
<evidence type="ECO:0000256" key="1">
    <source>
        <dbReference type="ARBA" id="ARBA00021948"/>
    </source>
</evidence>
<dbReference type="EMBL" id="JBHSKF010000004">
    <property type="protein sequence ID" value="MFC5287432.1"/>
    <property type="molecule type" value="Genomic_DNA"/>
</dbReference>
<keyword evidence="3" id="KW-1185">Reference proteome</keyword>
<comment type="caution">
    <text evidence="2">The sequence shown here is derived from an EMBL/GenBank/DDBJ whole genome shotgun (WGS) entry which is preliminary data.</text>
</comment>
<proteinExistence type="predicted"/>
<evidence type="ECO:0000313" key="2">
    <source>
        <dbReference type="EMBL" id="MFC5287432.1"/>
    </source>
</evidence>
<reference evidence="3" key="1">
    <citation type="journal article" date="2019" name="Int. J. Syst. Evol. Microbiol.">
        <title>The Global Catalogue of Microorganisms (GCM) 10K type strain sequencing project: providing services to taxonomists for standard genome sequencing and annotation.</title>
        <authorList>
            <consortium name="The Broad Institute Genomics Platform"/>
            <consortium name="The Broad Institute Genome Sequencing Center for Infectious Disease"/>
            <person name="Wu L."/>
            <person name="Ma J."/>
        </authorList>
    </citation>
    <scope>NUCLEOTIDE SEQUENCE [LARGE SCALE GENOMIC DNA]</scope>
    <source>
        <strain evidence="3">CCUG 59778</strain>
    </source>
</reference>
<dbReference type="RefSeq" id="WP_378246409.1">
    <property type="nucleotide sequence ID" value="NZ_JBHSKF010000004.1"/>
</dbReference>
<name>A0ABW0EJ15_9PSEU</name>
<dbReference type="InterPro" id="IPR005238">
    <property type="entry name" value="ComB-like"/>
</dbReference>
<dbReference type="SUPFAM" id="SSF142823">
    <property type="entry name" value="ComB-like"/>
    <property type="match status" value="1"/>
</dbReference>
<protein>
    <recommendedName>
        <fullName evidence="1">Probable 2-phosphosulfolactate phosphatase</fullName>
    </recommendedName>
</protein>
<gene>
    <name evidence="2" type="ORF">ACFPM7_10250</name>
</gene>
<dbReference type="Gene3D" id="3.90.1560.10">
    <property type="entry name" value="ComB-like"/>
    <property type="match status" value="1"/>
</dbReference>
<accession>A0ABW0EJ15</accession>
<sequence>MTNNPYAQTGFEVRLDWGPEGMAALAECPVVVIVDVLSFSTSVDIAVSRGARVLPLPWRFAGAEKAAAAQAAKDAGAVLAGDGPWTLRPASLTSIPAGTLLALPSPNGATLSTLAGGTVLAGCLRNAPAVAAAARAAGGPVAVIAGGERWRPQNTLRPAVEDLLGAGAIAHHLGGGLSPEARAAEAAFLAYGDDLPAVLAASASGRELTEWGHAGDVALASAYGVSATVPRLVDGVYS</sequence>